<evidence type="ECO:0000313" key="2">
    <source>
        <dbReference type="EMBL" id="KIG17576.1"/>
    </source>
</evidence>
<dbReference type="Proteomes" id="UP000031599">
    <property type="component" value="Unassembled WGS sequence"/>
</dbReference>
<feature type="domain" description="Lipocalin-like" evidence="1">
    <location>
        <begin position="7"/>
        <end position="140"/>
    </location>
</feature>
<sequence length="147" mass="16274">MSLVVSVDGETTHPLGLHPRGQLIYVPRESGGLEEPPKIAGRMSMQIMAAQRSNFSSGDMRVASAAELQAAFETCLSYFGSYEIDLDRQVVHHRIEASSFPNWTGKIETRAYRFVDGLLELRAPPERFAGREVVAVATWRAHTQAGE</sequence>
<comment type="caution">
    <text evidence="2">The sequence shown here is derived from an EMBL/GenBank/DDBJ whole genome shotgun (WGS) entry which is preliminary data.</text>
</comment>
<dbReference type="EMBL" id="JMCC02000022">
    <property type="protein sequence ID" value="KIG17576.1"/>
    <property type="molecule type" value="Genomic_DNA"/>
</dbReference>
<organism evidence="2 3">
    <name type="scientific">Enhygromyxa salina</name>
    <dbReference type="NCBI Taxonomy" id="215803"/>
    <lineage>
        <taxon>Bacteria</taxon>
        <taxon>Pseudomonadati</taxon>
        <taxon>Myxococcota</taxon>
        <taxon>Polyangia</taxon>
        <taxon>Nannocystales</taxon>
        <taxon>Nannocystaceae</taxon>
        <taxon>Enhygromyxa</taxon>
    </lineage>
</organism>
<evidence type="ECO:0000259" key="1">
    <source>
        <dbReference type="Pfam" id="PF13924"/>
    </source>
</evidence>
<dbReference type="InterPro" id="IPR024311">
    <property type="entry name" value="Lipocalin-like"/>
</dbReference>
<proteinExistence type="predicted"/>
<evidence type="ECO:0000313" key="3">
    <source>
        <dbReference type="Proteomes" id="UP000031599"/>
    </source>
</evidence>
<protein>
    <recommendedName>
        <fullName evidence="1">Lipocalin-like domain-containing protein</fullName>
    </recommendedName>
</protein>
<gene>
    <name evidence="2" type="ORF">DB30_03057</name>
</gene>
<dbReference type="AlphaFoldDB" id="A0A0C2D2U2"/>
<dbReference type="Pfam" id="PF13924">
    <property type="entry name" value="Lipocalin_5"/>
    <property type="match status" value="1"/>
</dbReference>
<reference evidence="2 3" key="1">
    <citation type="submission" date="2014-12" db="EMBL/GenBank/DDBJ databases">
        <title>Genome assembly of Enhygromyxa salina DSM 15201.</title>
        <authorList>
            <person name="Sharma G."/>
            <person name="Subramanian S."/>
        </authorList>
    </citation>
    <scope>NUCLEOTIDE SEQUENCE [LARGE SCALE GENOMIC DNA]</scope>
    <source>
        <strain evidence="2 3">DSM 15201</strain>
    </source>
</reference>
<accession>A0A0C2D2U2</accession>
<name>A0A0C2D2U2_9BACT</name>